<dbReference type="PANTHER" id="PTHR43884:SF20">
    <property type="entry name" value="ACYL-COA DEHYDROGENASE FADE28"/>
    <property type="match status" value="1"/>
</dbReference>
<evidence type="ECO:0000256" key="1">
    <source>
        <dbReference type="ARBA" id="ARBA00001974"/>
    </source>
</evidence>
<dbReference type="PANTHER" id="PTHR43884">
    <property type="entry name" value="ACYL-COA DEHYDROGENASE"/>
    <property type="match status" value="1"/>
</dbReference>
<gene>
    <name evidence="8" type="ORF">GCM10009838_64190</name>
</gene>
<dbReference type="Pfam" id="PF00441">
    <property type="entry name" value="Acyl-CoA_dh_1"/>
    <property type="match status" value="1"/>
</dbReference>
<keyword evidence="5" id="KW-0560">Oxidoreductase</keyword>
<dbReference type="RefSeq" id="WP_344660900.1">
    <property type="nucleotide sequence ID" value="NZ_BAAAQM010000046.1"/>
</dbReference>
<reference evidence="8 9" key="1">
    <citation type="journal article" date="2019" name="Int. J. Syst. Evol. Microbiol.">
        <title>The Global Catalogue of Microorganisms (GCM) 10K type strain sequencing project: providing services to taxonomists for standard genome sequencing and annotation.</title>
        <authorList>
            <consortium name="The Broad Institute Genomics Platform"/>
            <consortium name="The Broad Institute Genome Sequencing Center for Infectious Disease"/>
            <person name="Wu L."/>
            <person name="Ma J."/>
        </authorList>
    </citation>
    <scope>NUCLEOTIDE SEQUENCE [LARGE SCALE GENOMIC DNA]</scope>
    <source>
        <strain evidence="8 9">JCM 16013</strain>
    </source>
</reference>
<evidence type="ECO:0000256" key="2">
    <source>
        <dbReference type="ARBA" id="ARBA00009347"/>
    </source>
</evidence>
<dbReference type="InterPro" id="IPR009075">
    <property type="entry name" value="AcylCo_DH/oxidase_C"/>
</dbReference>
<dbReference type="InterPro" id="IPR046373">
    <property type="entry name" value="Acyl-CoA_Oxase/DH_mid-dom_sf"/>
</dbReference>
<keyword evidence="3" id="KW-0285">Flavoprotein</keyword>
<dbReference type="Gene3D" id="1.20.140.10">
    <property type="entry name" value="Butyryl-CoA Dehydrogenase, subunit A, domain 3"/>
    <property type="match status" value="1"/>
</dbReference>
<evidence type="ECO:0000256" key="5">
    <source>
        <dbReference type="ARBA" id="ARBA00023002"/>
    </source>
</evidence>
<evidence type="ECO:0000256" key="3">
    <source>
        <dbReference type="ARBA" id="ARBA00022630"/>
    </source>
</evidence>
<proteinExistence type="inferred from homology"/>
<dbReference type="InterPro" id="IPR036250">
    <property type="entry name" value="AcylCo_DH-like_C"/>
</dbReference>
<sequence>MDLDLSDEQLLLRDTVRDLCAKHVPLDTVRALENDPERYPEDFWKQAGQLGLHGMRLPEEHGGTAMTLLDAALVYAEFGRALVPSPHFAGTVLAGRVLDAAGSAEQRERWLPRIASGAGVFTVAWLEPDRGCGPKGVRAKAVPAEGGGYRLTGVKRHVPYARSSERVMVLARDEATGEVVFPLVDPAAEGVRLTQQLTVASDTQYRIDFEDVFVPEDGVVRGGWPVWDAVMHDAIVLAAAQMVGAARRTLEFTVEYALTRHQFDKPLGAFQAIAHYLADAVTAIDGAETLVWEAAWARDAGRSTAKLAPMAKLFAGDTFRDVTATAQQIFGGNGFTVEFDTQLYFRRAKQWQMAWWDARYLEELIAAQVLDAA</sequence>
<evidence type="ECO:0000256" key="4">
    <source>
        <dbReference type="ARBA" id="ARBA00022827"/>
    </source>
</evidence>
<dbReference type="SUPFAM" id="SSF56645">
    <property type="entry name" value="Acyl-CoA dehydrogenase NM domain-like"/>
    <property type="match status" value="1"/>
</dbReference>
<evidence type="ECO:0000313" key="9">
    <source>
        <dbReference type="Proteomes" id="UP001499854"/>
    </source>
</evidence>
<dbReference type="InterPro" id="IPR009100">
    <property type="entry name" value="AcylCoA_DH/oxidase_NM_dom_sf"/>
</dbReference>
<dbReference type="InterPro" id="IPR037069">
    <property type="entry name" value="AcylCoA_DH/ox_N_sf"/>
</dbReference>
<comment type="similarity">
    <text evidence="2">Belongs to the acyl-CoA dehydrogenase family.</text>
</comment>
<keyword evidence="4" id="KW-0274">FAD</keyword>
<dbReference type="SUPFAM" id="SSF47203">
    <property type="entry name" value="Acyl-CoA dehydrogenase C-terminal domain-like"/>
    <property type="match status" value="1"/>
</dbReference>
<keyword evidence="9" id="KW-1185">Reference proteome</keyword>
<comment type="cofactor">
    <cofactor evidence="1">
        <name>FAD</name>
        <dbReference type="ChEBI" id="CHEBI:57692"/>
    </cofactor>
</comment>
<dbReference type="EMBL" id="BAAAQM010000046">
    <property type="protein sequence ID" value="GAA1991786.1"/>
    <property type="molecule type" value="Genomic_DNA"/>
</dbReference>
<organism evidence="8 9">
    <name type="scientific">Catenulispora subtropica</name>
    <dbReference type="NCBI Taxonomy" id="450798"/>
    <lineage>
        <taxon>Bacteria</taxon>
        <taxon>Bacillati</taxon>
        <taxon>Actinomycetota</taxon>
        <taxon>Actinomycetes</taxon>
        <taxon>Catenulisporales</taxon>
        <taxon>Catenulisporaceae</taxon>
        <taxon>Catenulispora</taxon>
    </lineage>
</organism>
<evidence type="ECO:0000259" key="6">
    <source>
        <dbReference type="Pfam" id="PF00441"/>
    </source>
</evidence>
<dbReference type="Pfam" id="PF02771">
    <property type="entry name" value="Acyl-CoA_dh_N"/>
    <property type="match status" value="1"/>
</dbReference>
<feature type="domain" description="Acyl-CoA dehydrogenase/oxidase N-terminal" evidence="7">
    <location>
        <begin position="6"/>
        <end position="117"/>
    </location>
</feature>
<name>A0ABN2SSI8_9ACTN</name>
<dbReference type="Gene3D" id="1.10.540.10">
    <property type="entry name" value="Acyl-CoA dehydrogenase/oxidase, N-terminal domain"/>
    <property type="match status" value="1"/>
</dbReference>
<evidence type="ECO:0000259" key="7">
    <source>
        <dbReference type="Pfam" id="PF02771"/>
    </source>
</evidence>
<dbReference type="Gene3D" id="2.40.110.10">
    <property type="entry name" value="Butyryl-CoA Dehydrogenase, subunit A, domain 2"/>
    <property type="match status" value="1"/>
</dbReference>
<protein>
    <submittedName>
        <fullName evidence="8">Acyl-CoA dehydrogenase family protein</fullName>
    </submittedName>
</protein>
<feature type="domain" description="Acyl-CoA dehydrogenase/oxidase C-terminal" evidence="6">
    <location>
        <begin position="222"/>
        <end position="349"/>
    </location>
</feature>
<evidence type="ECO:0000313" key="8">
    <source>
        <dbReference type="EMBL" id="GAA1991786.1"/>
    </source>
</evidence>
<dbReference type="InterPro" id="IPR013786">
    <property type="entry name" value="AcylCoA_DH/ox_N"/>
</dbReference>
<comment type="caution">
    <text evidence="8">The sequence shown here is derived from an EMBL/GenBank/DDBJ whole genome shotgun (WGS) entry which is preliminary data.</text>
</comment>
<dbReference type="Proteomes" id="UP001499854">
    <property type="component" value="Unassembled WGS sequence"/>
</dbReference>
<accession>A0ABN2SSI8</accession>